<dbReference type="Proteomes" id="UP000315343">
    <property type="component" value="Unassembled WGS sequence"/>
</dbReference>
<protein>
    <submittedName>
        <fullName evidence="2">Uncharacterized protein DUF3787</fullName>
    </submittedName>
</protein>
<name>A0A562JHE1_9FIRM</name>
<gene>
    <name evidence="2" type="ORF">LY60_00821</name>
</gene>
<dbReference type="InterPro" id="IPR024209">
    <property type="entry name" value="CDIF630_02480-like"/>
</dbReference>
<dbReference type="EMBL" id="VLKH01000002">
    <property type="protein sequence ID" value="TWH82521.1"/>
    <property type="molecule type" value="Genomic_DNA"/>
</dbReference>
<organism evidence="2 3">
    <name type="scientific">Sedimentibacter saalensis</name>
    <dbReference type="NCBI Taxonomy" id="130788"/>
    <lineage>
        <taxon>Bacteria</taxon>
        <taxon>Bacillati</taxon>
        <taxon>Bacillota</taxon>
        <taxon>Tissierellia</taxon>
        <taxon>Sedimentibacter</taxon>
    </lineage>
</organism>
<dbReference type="RefSeq" id="WP_145080315.1">
    <property type="nucleotide sequence ID" value="NZ_DAMBUX010000016.1"/>
</dbReference>
<keyword evidence="3" id="KW-1185">Reference proteome</keyword>
<accession>A0A562JHE1</accession>
<evidence type="ECO:0000313" key="3">
    <source>
        <dbReference type="Proteomes" id="UP000315343"/>
    </source>
</evidence>
<reference evidence="2 3" key="1">
    <citation type="submission" date="2019-07" db="EMBL/GenBank/DDBJ databases">
        <title>Genomic Encyclopedia of Type Strains, Phase I: the one thousand microbial genomes (KMG-I) project.</title>
        <authorList>
            <person name="Kyrpides N."/>
        </authorList>
    </citation>
    <scope>NUCLEOTIDE SEQUENCE [LARGE SCALE GENOMIC DNA]</scope>
    <source>
        <strain evidence="2 3">DSM 13558</strain>
    </source>
</reference>
<proteinExistence type="predicted"/>
<dbReference type="OrthoDB" id="1708132at2"/>
<feature type="region of interest" description="Disordered" evidence="1">
    <location>
        <begin position="1"/>
        <end position="22"/>
    </location>
</feature>
<sequence length="55" mass="6226">MAKNKSKEKNMAKPIENHDTAAWANQSNLKAVSKVNIPDEIQVRNAKEYVDSNQK</sequence>
<feature type="compositionally biased region" description="Basic and acidic residues" evidence="1">
    <location>
        <begin position="1"/>
        <end position="19"/>
    </location>
</feature>
<dbReference type="Pfam" id="PF12655">
    <property type="entry name" value="CDIF630_02480-like"/>
    <property type="match status" value="1"/>
</dbReference>
<evidence type="ECO:0000313" key="2">
    <source>
        <dbReference type="EMBL" id="TWH82521.1"/>
    </source>
</evidence>
<evidence type="ECO:0000256" key="1">
    <source>
        <dbReference type="SAM" id="MobiDB-lite"/>
    </source>
</evidence>
<comment type="caution">
    <text evidence="2">The sequence shown here is derived from an EMBL/GenBank/DDBJ whole genome shotgun (WGS) entry which is preliminary data.</text>
</comment>
<dbReference type="AlphaFoldDB" id="A0A562JHE1"/>